<reference evidence="7 8" key="1">
    <citation type="journal article" date="2013" name="Mar. Genomics">
        <title>Expression of sulfatases in Rhodopirellula baltica and the diversity of sulfatases in the genus Rhodopirellula.</title>
        <authorList>
            <person name="Wegner C.E."/>
            <person name="Richter-Heitmann T."/>
            <person name="Klindworth A."/>
            <person name="Klockow C."/>
            <person name="Richter M."/>
            <person name="Achstetter T."/>
            <person name="Glockner F.O."/>
            <person name="Harder J."/>
        </authorList>
    </citation>
    <scope>NUCLEOTIDE SEQUENCE [LARGE SCALE GENOMIC DNA]</scope>
    <source>
        <strain evidence="7 8">SM41</strain>
    </source>
</reference>
<comment type="similarity">
    <text evidence="1 4">Belongs to the short-chain dehydrogenases/reductases (SDR) family.</text>
</comment>
<sequence>MLKRKTNPNKNTGIRKMGFDIKDKTVLVTGANRGIGRVIVEEAIERGARKVYAAVRETESAAPLVEEFGDRIVPIRVDLADPESITDAATQATDVDVVVNNAGVLTTCGPTDPQAFDALEFEFGVNVFGMLRVAQAFAPVLQANGGGAFVQLNSVASVKSFADLSTYCASKAASYSLTQSLRQSLADHGTHVVSVHPGPIATDMSHDAGFAEVAEPPTLVATAIFDAIAEGRFHAWPDSAAKQVGAAYGSFAENVIESSEHEHTAADNNPKENAVEEVHAV</sequence>
<evidence type="ECO:0000256" key="5">
    <source>
        <dbReference type="SAM" id="MobiDB-lite"/>
    </source>
</evidence>
<keyword evidence="2" id="KW-0521">NADP</keyword>
<dbReference type="Pfam" id="PF00106">
    <property type="entry name" value="adh_short"/>
    <property type="match status" value="1"/>
</dbReference>
<dbReference type="Proteomes" id="UP000011885">
    <property type="component" value="Unassembled WGS sequence"/>
</dbReference>
<accession>M5UNS6</accession>
<dbReference type="NCBIfam" id="NF006120">
    <property type="entry name" value="PRK08264.1-6"/>
    <property type="match status" value="1"/>
</dbReference>
<dbReference type="InterPro" id="IPR002347">
    <property type="entry name" value="SDR_fam"/>
</dbReference>
<evidence type="ECO:0000256" key="3">
    <source>
        <dbReference type="ARBA" id="ARBA00023002"/>
    </source>
</evidence>
<dbReference type="EMBL" id="ANOH01000075">
    <property type="protein sequence ID" value="EMI57658.1"/>
    <property type="molecule type" value="Genomic_DNA"/>
</dbReference>
<evidence type="ECO:0000313" key="7">
    <source>
        <dbReference type="EMBL" id="EMI57658.1"/>
    </source>
</evidence>
<keyword evidence="8" id="KW-1185">Reference proteome</keyword>
<dbReference type="PRINTS" id="PR00081">
    <property type="entry name" value="GDHRDH"/>
</dbReference>
<dbReference type="InterPro" id="IPR057326">
    <property type="entry name" value="KR_dom"/>
</dbReference>
<dbReference type="PANTHER" id="PTHR43391">
    <property type="entry name" value="RETINOL DEHYDROGENASE-RELATED"/>
    <property type="match status" value="1"/>
</dbReference>
<evidence type="ECO:0000256" key="1">
    <source>
        <dbReference type="ARBA" id="ARBA00006484"/>
    </source>
</evidence>
<dbReference type="PANTHER" id="PTHR43391:SF14">
    <property type="entry name" value="DEHYDROGENASE_REDUCTASE SDR FAMILY PROTEIN 7-LIKE"/>
    <property type="match status" value="1"/>
</dbReference>
<keyword evidence="3" id="KW-0560">Oxidoreductase</keyword>
<dbReference type="PROSITE" id="PS00061">
    <property type="entry name" value="ADH_SHORT"/>
    <property type="match status" value="1"/>
</dbReference>
<dbReference type="SMART" id="SM00822">
    <property type="entry name" value="PKS_KR"/>
    <property type="match status" value="1"/>
</dbReference>
<proteinExistence type="inferred from homology"/>
<dbReference type="SUPFAM" id="SSF51735">
    <property type="entry name" value="NAD(P)-binding Rossmann-fold domains"/>
    <property type="match status" value="1"/>
</dbReference>
<evidence type="ECO:0000259" key="6">
    <source>
        <dbReference type="SMART" id="SM00822"/>
    </source>
</evidence>
<organism evidence="7 8">
    <name type="scientific">Rhodopirellula sallentina SM41</name>
    <dbReference type="NCBI Taxonomy" id="1263870"/>
    <lineage>
        <taxon>Bacteria</taxon>
        <taxon>Pseudomonadati</taxon>
        <taxon>Planctomycetota</taxon>
        <taxon>Planctomycetia</taxon>
        <taxon>Pirellulales</taxon>
        <taxon>Pirellulaceae</taxon>
        <taxon>Rhodopirellula</taxon>
    </lineage>
</organism>
<evidence type="ECO:0000256" key="2">
    <source>
        <dbReference type="ARBA" id="ARBA00022857"/>
    </source>
</evidence>
<gene>
    <name evidence="7" type="ORF">RSSM_00912</name>
</gene>
<comment type="caution">
    <text evidence="7">The sequence shown here is derived from an EMBL/GenBank/DDBJ whole genome shotgun (WGS) entry which is preliminary data.</text>
</comment>
<protein>
    <submittedName>
        <fullName evidence="7">Short-chain dehydrogenase/reductase SDR</fullName>
    </submittedName>
</protein>
<dbReference type="GO" id="GO:0016491">
    <property type="term" value="F:oxidoreductase activity"/>
    <property type="evidence" value="ECO:0007669"/>
    <property type="project" value="UniProtKB-KW"/>
</dbReference>
<dbReference type="AlphaFoldDB" id="M5UNS6"/>
<dbReference type="PATRIC" id="fig|1263870.3.peg.997"/>
<dbReference type="PRINTS" id="PR00080">
    <property type="entry name" value="SDRFAMILY"/>
</dbReference>
<evidence type="ECO:0000313" key="8">
    <source>
        <dbReference type="Proteomes" id="UP000011885"/>
    </source>
</evidence>
<dbReference type="InterPro" id="IPR020904">
    <property type="entry name" value="Sc_DH/Rdtase_CS"/>
</dbReference>
<evidence type="ECO:0000256" key="4">
    <source>
        <dbReference type="RuleBase" id="RU000363"/>
    </source>
</evidence>
<dbReference type="Gene3D" id="3.40.50.720">
    <property type="entry name" value="NAD(P)-binding Rossmann-like Domain"/>
    <property type="match status" value="1"/>
</dbReference>
<name>M5UNS6_9BACT</name>
<dbReference type="InterPro" id="IPR036291">
    <property type="entry name" value="NAD(P)-bd_dom_sf"/>
</dbReference>
<feature type="region of interest" description="Disordered" evidence="5">
    <location>
        <begin position="261"/>
        <end position="281"/>
    </location>
</feature>
<feature type="domain" description="Ketoreductase" evidence="6">
    <location>
        <begin position="24"/>
        <end position="203"/>
    </location>
</feature>